<dbReference type="AlphaFoldDB" id="C9PRQ7"/>
<dbReference type="GO" id="GO:0000287">
    <property type="term" value="F:magnesium ion binding"/>
    <property type="evidence" value="ECO:0007669"/>
    <property type="project" value="UniProtKB-UniRule"/>
</dbReference>
<dbReference type="PIRSF" id="PIRSF036407">
    <property type="entry name" value="Selenphspht_syn"/>
    <property type="match status" value="1"/>
</dbReference>
<feature type="active site" evidence="9">
    <location>
        <position position="46"/>
    </location>
</feature>
<keyword evidence="2 9" id="KW-0808">Transferase</keyword>
<keyword evidence="7 9" id="KW-0460">Magnesium</keyword>
<evidence type="ECO:0000259" key="11">
    <source>
        <dbReference type="Pfam" id="PF02769"/>
    </source>
</evidence>
<evidence type="ECO:0000256" key="4">
    <source>
        <dbReference type="ARBA" id="ARBA00022741"/>
    </source>
</evidence>
<evidence type="ECO:0000256" key="6">
    <source>
        <dbReference type="ARBA" id="ARBA00022840"/>
    </source>
</evidence>
<dbReference type="Pfam" id="PF00586">
    <property type="entry name" value="AIRS"/>
    <property type="match status" value="1"/>
</dbReference>
<dbReference type="InterPro" id="IPR010918">
    <property type="entry name" value="PurM-like_C_dom"/>
</dbReference>
<dbReference type="Pfam" id="PF02769">
    <property type="entry name" value="AIRS_C"/>
    <property type="match status" value="1"/>
</dbReference>
<evidence type="ECO:0000313" key="12">
    <source>
        <dbReference type="EMBL" id="EEX49634.1"/>
    </source>
</evidence>
<feature type="domain" description="PurM-like N-terminal" evidence="10">
    <location>
        <begin position="79"/>
        <end position="186"/>
    </location>
</feature>
<dbReference type="InterPro" id="IPR016188">
    <property type="entry name" value="PurM-like_N"/>
</dbReference>
<dbReference type="EC" id="2.7.9.3" evidence="9"/>
<feature type="binding site" description="in other chain" evidence="9">
    <location>
        <position position="49"/>
    </location>
    <ligand>
        <name>ATP</name>
        <dbReference type="ChEBI" id="CHEBI:30616"/>
        <note>ligand shared between dimeric partners</note>
    </ligand>
</feature>
<dbReference type="Gene3D" id="3.30.1330.10">
    <property type="entry name" value="PurM-like, N-terminal domain"/>
    <property type="match status" value="1"/>
</dbReference>
<feature type="binding site" evidence="9">
    <location>
        <position position="80"/>
    </location>
    <ligand>
        <name>Mg(2+)</name>
        <dbReference type="ChEBI" id="CHEBI:18420"/>
    </ligand>
</feature>
<dbReference type="InterPro" id="IPR023061">
    <property type="entry name" value="SelD_I"/>
</dbReference>
<sequence length="377" mass="40415">MGQHYWLGDPKMQAKTEQNLTALEQEMNQTIASTVRLTQYSHGAGCGCKISPKVLEQILHSEMEKWVDPNLLVGNETKDDAAVYDIGNGIGIISTTDFFMPIVDDPFDFGRIAATNAISDIFAMGGKPIMAIAILGFPIKLLPPEVAQKIVDGGRFACKEAGIALAGGHSIDAPEPIFGLAVTGVISTEKVKKNASAQAGCKLFLTKPLGIGVLTTAEKKGKLKEKHKGLATETMCKMNTIGSQFAELEGVTAMTDVTGFGLLGHLIEICEGSNLTAEVDFSKIEMLDDVPSYIEKGCIPGGTDRNFQSYGHKVSEMTAFQKAVLCDPQTSGGLLIAVQPNTEQEVKNIAQQQGIHLIEVGHLLANREESAVKVRVI</sequence>
<dbReference type="GO" id="GO:0016260">
    <property type="term" value="P:selenocysteine biosynthetic process"/>
    <property type="evidence" value="ECO:0007669"/>
    <property type="project" value="InterPro"/>
</dbReference>
<dbReference type="FunFam" id="3.90.650.10:FF:000004">
    <property type="entry name" value="Selenide, water dikinase"/>
    <property type="match status" value="1"/>
</dbReference>
<evidence type="ECO:0000256" key="3">
    <source>
        <dbReference type="ARBA" id="ARBA00022723"/>
    </source>
</evidence>
<evidence type="ECO:0000256" key="8">
    <source>
        <dbReference type="ARBA" id="ARBA00023266"/>
    </source>
</evidence>
<keyword evidence="4 9" id="KW-0547">Nucleotide-binding</keyword>
<evidence type="ECO:0000256" key="7">
    <source>
        <dbReference type="ARBA" id="ARBA00022842"/>
    </source>
</evidence>
<dbReference type="InterPro" id="IPR036921">
    <property type="entry name" value="PurM-like_N_sf"/>
</dbReference>
<feature type="binding site" evidence="9">
    <location>
        <position position="256"/>
    </location>
    <ligand>
        <name>Mg(2+)</name>
        <dbReference type="ChEBI" id="CHEBI:18420"/>
    </ligand>
</feature>
<comment type="cofactor">
    <cofactor evidence="9">
        <name>Mg(2+)</name>
        <dbReference type="ChEBI" id="CHEBI:18420"/>
    </cofactor>
    <text evidence="9">Binds 1 Mg(2+) ion per monomer.</text>
</comment>
<evidence type="ECO:0000256" key="5">
    <source>
        <dbReference type="ARBA" id="ARBA00022777"/>
    </source>
</evidence>
<feature type="binding site" description="in other chain" evidence="9">
    <location>
        <position position="120"/>
    </location>
    <ligand>
        <name>ATP</name>
        <dbReference type="ChEBI" id="CHEBI:30616"/>
        <note>ligand shared between dimeric partners</note>
    </ligand>
</feature>
<dbReference type="STRING" id="667128.HMPREF0621_1681"/>
<protein>
    <recommendedName>
        <fullName evidence="9">Selenide, water dikinase</fullName>
        <ecNumber evidence="9">2.7.9.3</ecNumber>
    </recommendedName>
    <alternativeName>
        <fullName evidence="9">Selenium donor protein</fullName>
    </alternativeName>
    <alternativeName>
        <fullName evidence="9">Selenophosphate synthase</fullName>
    </alternativeName>
</protein>
<proteinExistence type="inferred from homology"/>
<dbReference type="CDD" id="cd02195">
    <property type="entry name" value="SelD"/>
    <property type="match status" value="1"/>
</dbReference>
<keyword evidence="3 9" id="KW-0479">Metal-binding</keyword>
<dbReference type="PANTHER" id="PTHR10256:SF0">
    <property type="entry name" value="INACTIVE SELENIDE, WATER DIKINASE-LIKE PROTEIN-RELATED"/>
    <property type="match status" value="1"/>
</dbReference>
<name>C9PRQ7_9PAST</name>
<dbReference type="SUPFAM" id="SSF56042">
    <property type="entry name" value="PurM C-terminal domain-like"/>
    <property type="match status" value="1"/>
</dbReference>
<keyword evidence="6 9" id="KW-0067">ATP-binding</keyword>
<evidence type="ECO:0000313" key="13">
    <source>
        <dbReference type="Proteomes" id="UP000005519"/>
    </source>
</evidence>
<gene>
    <name evidence="9 12" type="primary">selD</name>
    <name evidence="12" type="ORF">HMPREF0621_1681</name>
</gene>
<feature type="binding site" evidence="9">
    <location>
        <position position="120"/>
    </location>
    <ligand>
        <name>Mg(2+)</name>
        <dbReference type="ChEBI" id="CHEBI:18420"/>
    </ligand>
</feature>
<comment type="caution">
    <text evidence="12">The sequence shown here is derived from an EMBL/GenBank/DDBJ whole genome shotgun (WGS) entry which is preliminary data.</text>
</comment>
<dbReference type="InterPro" id="IPR036676">
    <property type="entry name" value="PurM-like_C_sf"/>
</dbReference>
<evidence type="ECO:0000256" key="1">
    <source>
        <dbReference type="ARBA" id="ARBA00008026"/>
    </source>
</evidence>
<feature type="binding site" description="in other chain" evidence="9">
    <location>
        <position position="97"/>
    </location>
    <ligand>
        <name>ATP</name>
        <dbReference type="ChEBI" id="CHEBI:30616"/>
        <note>ligand shared between dimeric partners</note>
    </ligand>
</feature>
<dbReference type="HOGENOM" id="CLU_032859_0_1_6"/>
<comment type="subunit">
    <text evidence="9">Homodimer.</text>
</comment>
<dbReference type="EMBL" id="ACZR01000018">
    <property type="protein sequence ID" value="EEX49634.1"/>
    <property type="molecule type" value="Genomic_DNA"/>
</dbReference>
<dbReference type="PANTHER" id="PTHR10256">
    <property type="entry name" value="SELENIDE, WATER DIKINASE"/>
    <property type="match status" value="1"/>
</dbReference>
<keyword evidence="8 9" id="KW-0711">Selenium</keyword>
<dbReference type="NCBIfam" id="TIGR00476">
    <property type="entry name" value="selD"/>
    <property type="match status" value="1"/>
</dbReference>
<keyword evidence="5 9" id="KW-0418">Kinase</keyword>
<comment type="similarity">
    <text evidence="1 9">Belongs to the selenophosphate synthase 1 family. Class I subfamily.</text>
</comment>
<dbReference type="GO" id="GO:0005737">
    <property type="term" value="C:cytoplasm"/>
    <property type="evidence" value="ECO:0007669"/>
    <property type="project" value="TreeGrafter"/>
</dbReference>
<dbReference type="NCBIfam" id="NF002098">
    <property type="entry name" value="PRK00943.1"/>
    <property type="match status" value="1"/>
</dbReference>
<reference evidence="12 13" key="1">
    <citation type="submission" date="2009-10" db="EMBL/GenBank/DDBJ databases">
        <authorList>
            <person name="Muzny D."/>
            <person name="Qin X."/>
            <person name="Deng J."/>
            <person name="Jiang H."/>
            <person name="Liu Y."/>
            <person name="Qu J."/>
            <person name="Song X.-Z."/>
            <person name="Zhang L."/>
            <person name="Thornton R."/>
            <person name="Coyle M."/>
            <person name="Francisco L."/>
            <person name="Jackson L."/>
            <person name="Javaid M."/>
            <person name="Korchina V."/>
            <person name="Kovar C."/>
            <person name="Mata R."/>
            <person name="Mathew T."/>
            <person name="Ngo R."/>
            <person name="Nguyen L."/>
            <person name="Nguyen N."/>
            <person name="Okwuonu G."/>
            <person name="Ongeri F."/>
            <person name="Pham C."/>
            <person name="Simmons D."/>
            <person name="Wilczek-Boney K."/>
            <person name="Hale W."/>
            <person name="Jakkamsetti A."/>
            <person name="Pham P."/>
            <person name="Ruth R."/>
            <person name="San Lucas F."/>
            <person name="Warren J."/>
            <person name="Zhang J."/>
            <person name="Zhao Z."/>
            <person name="Zhou C."/>
            <person name="Zhu D."/>
            <person name="Lee S."/>
            <person name="Bess C."/>
            <person name="Blankenburg K."/>
            <person name="Forbes L."/>
            <person name="Fu Q."/>
            <person name="Gubbala S."/>
            <person name="Hirani K."/>
            <person name="Jayaseelan J.C."/>
            <person name="Lara F."/>
            <person name="Munidasa M."/>
            <person name="Palculict T."/>
            <person name="Patil S."/>
            <person name="Pu L.-L."/>
            <person name="Saada N."/>
            <person name="Tang L."/>
            <person name="Weissenberger G."/>
            <person name="Zhu Y."/>
            <person name="Hemphill L."/>
            <person name="Shang Y."/>
            <person name="Youmans B."/>
            <person name="Ayvaz T."/>
            <person name="Ross M."/>
            <person name="Santibanez J."/>
            <person name="Aqrawi P."/>
            <person name="Gross S."/>
            <person name="Joshi V."/>
            <person name="Fowler G."/>
            <person name="Nazareth L."/>
            <person name="Reid J."/>
            <person name="Worley K."/>
            <person name="Petrosino J."/>
            <person name="Highlander S."/>
            <person name="Gibbs R."/>
        </authorList>
    </citation>
    <scope>NUCLEOTIDE SEQUENCE [LARGE SCALE GENOMIC DNA]</scope>
    <source>
        <strain evidence="12 13">ATCC 43325</strain>
    </source>
</reference>
<dbReference type="HAMAP" id="MF_00625">
    <property type="entry name" value="SelD"/>
    <property type="match status" value="1"/>
</dbReference>
<dbReference type="SUPFAM" id="SSF55326">
    <property type="entry name" value="PurM N-terminal domain-like"/>
    <property type="match status" value="1"/>
</dbReference>
<evidence type="ECO:0000256" key="2">
    <source>
        <dbReference type="ARBA" id="ARBA00022679"/>
    </source>
</evidence>
<feature type="domain" description="PurM-like C-terminal" evidence="11">
    <location>
        <begin position="198"/>
        <end position="370"/>
    </location>
</feature>
<dbReference type="Proteomes" id="UP000005519">
    <property type="component" value="Unassembled WGS sequence"/>
</dbReference>
<keyword evidence="13" id="KW-1185">Reference proteome</keyword>
<dbReference type="Gene3D" id="3.90.650.10">
    <property type="entry name" value="PurM-like C-terminal domain"/>
    <property type="match status" value="1"/>
</dbReference>
<feature type="binding site" evidence="9">
    <location>
        <begin position="168"/>
        <end position="170"/>
    </location>
    <ligand>
        <name>ATP</name>
        <dbReference type="ChEBI" id="CHEBI:30616"/>
        <note>ligand shared between dimeric partners</note>
    </ligand>
</feature>
<feature type="binding site" description="in other chain" evidence="9">
    <location>
        <begin position="77"/>
        <end position="79"/>
    </location>
    <ligand>
        <name>ATP</name>
        <dbReference type="ChEBI" id="CHEBI:30616"/>
        <note>ligand shared between dimeric partners</note>
    </ligand>
</feature>
<dbReference type="GO" id="GO:0005524">
    <property type="term" value="F:ATP binding"/>
    <property type="evidence" value="ECO:0007669"/>
    <property type="project" value="UniProtKB-UniRule"/>
</dbReference>
<dbReference type="InterPro" id="IPR004536">
    <property type="entry name" value="SPS/SelD"/>
</dbReference>
<dbReference type="FunFam" id="3.30.1330.10:FF:000003">
    <property type="entry name" value="Selenide, water dikinase"/>
    <property type="match status" value="1"/>
</dbReference>
<evidence type="ECO:0000259" key="10">
    <source>
        <dbReference type="Pfam" id="PF00586"/>
    </source>
</evidence>
<accession>C9PRQ7</accession>
<organism evidence="12 13">
    <name type="scientific">Pasteurella dagmatis ATCC 43325</name>
    <dbReference type="NCBI Taxonomy" id="667128"/>
    <lineage>
        <taxon>Bacteria</taxon>
        <taxon>Pseudomonadati</taxon>
        <taxon>Pseudomonadota</taxon>
        <taxon>Gammaproteobacteria</taxon>
        <taxon>Pasteurellales</taxon>
        <taxon>Pasteurellaceae</taxon>
        <taxon>Pasteurella</taxon>
    </lineage>
</organism>
<dbReference type="GO" id="GO:0004756">
    <property type="term" value="F:selenide, water dikinase activity"/>
    <property type="evidence" value="ECO:0007669"/>
    <property type="project" value="UniProtKB-UniRule"/>
</dbReference>
<evidence type="ECO:0000256" key="9">
    <source>
        <dbReference type="HAMAP-Rule" id="MF_00625"/>
    </source>
</evidence>
<comment type="function">
    <text evidence="9">Synthesizes selenophosphate from selenide and ATP.</text>
</comment>
<comment type="catalytic activity">
    <reaction evidence="9">
        <text>hydrogenselenide + ATP + H2O = selenophosphate + AMP + phosphate + 2 H(+)</text>
        <dbReference type="Rhea" id="RHEA:18737"/>
        <dbReference type="ChEBI" id="CHEBI:15377"/>
        <dbReference type="ChEBI" id="CHEBI:15378"/>
        <dbReference type="ChEBI" id="CHEBI:16144"/>
        <dbReference type="ChEBI" id="CHEBI:29317"/>
        <dbReference type="ChEBI" id="CHEBI:30616"/>
        <dbReference type="ChEBI" id="CHEBI:43474"/>
        <dbReference type="ChEBI" id="CHEBI:456215"/>
        <dbReference type="EC" id="2.7.9.3"/>
    </reaction>
</comment>
<feature type="site" description="Important for catalytic activity" evidence="9">
    <location>
        <position position="49"/>
    </location>
</feature>